<keyword evidence="2" id="KW-0732">Signal</keyword>
<dbReference type="InterPro" id="IPR032831">
    <property type="entry name" value="LptM_cons"/>
</dbReference>
<dbReference type="EMBL" id="LT670818">
    <property type="protein sequence ID" value="SHG60485.1"/>
    <property type="molecule type" value="Genomic_DNA"/>
</dbReference>
<dbReference type="Proteomes" id="UP000190675">
    <property type="component" value="Chromosome I"/>
</dbReference>
<evidence type="ECO:0000313" key="8">
    <source>
        <dbReference type="EMBL" id="SHG60485.1"/>
    </source>
</evidence>
<keyword evidence="4" id="KW-0564">Palmitate</keyword>
<keyword evidence="6 8" id="KW-0449">Lipoprotein</keyword>
<dbReference type="Pfam" id="PF13627">
    <property type="entry name" value="LptM_cons"/>
    <property type="match status" value="1"/>
</dbReference>
<evidence type="ECO:0000256" key="3">
    <source>
        <dbReference type="ARBA" id="ARBA00023136"/>
    </source>
</evidence>
<proteinExistence type="predicted"/>
<dbReference type="RefSeq" id="WP_154073259.1">
    <property type="nucleotide sequence ID" value="NZ_LT670818.1"/>
</dbReference>
<keyword evidence="5" id="KW-0998">Cell outer membrane</keyword>
<gene>
    <name evidence="8" type="ORF">SAMN05444169_3286</name>
</gene>
<accession>A0A1M5L6C2</accession>
<organism evidence="8 9">
    <name type="scientific">Bradyrhizobium erythrophlei</name>
    <dbReference type="NCBI Taxonomy" id="1437360"/>
    <lineage>
        <taxon>Bacteria</taxon>
        <taxon>Pseudomonadati</taxon>
        <taxon>Pseudomonadota</taxon>
        <taxon>Alphaproteobacteria</taxon>
        <taxon>Hyphomicrobiales</taxon>
        <taxon>Nitrobacteraceae</taxon>
        <taxon>Bradyrhizobium</taxon>
    </lineage>
</organism>
<dbReference type="PROSITE" id="PS51257">
    <property type="entry name" value="PROKAR_LIPOPROTEIN"/>
    <property type="match status" value="1"/>
</dbReference>
<evidence type="ECO:0000256" key="5">
    <source>
        <dbReference type="ARBA" id="ARBA00023237"/>
    </source>
</evidence>
<evidence type="ECO:0000256" key="4">
    <source>
        <dbReference type="ARBA" id="ARBA00023139"/>
    </source>
</evidence>
<dbReference type="GO" id="GO:0009279">
    <property type="term" value="C:cell outer membrane"/>
    <property type="evidence" value="ECO:0007669"/>
    <property type="project" value="UniProtKB-SubCell"/>
</dbReference>
<evidence type="ECO:0000256" key="2">
    <source>
        <dbReference type="ARBA" id="ARBA00022729"/>
    </source>
</evidence>
<evidence type="ECO:0000256" key="6">
    <source>
        <dbReference type="ARBA" id="ARBA00023288"/>
    </source>
</evidence>
<comment type="subcellular location">
    <subcellularLocation>
        <location evidence="1">Cell outer membrane</location>
        <topology evidence="1">Lipid-anchor</topology>
    </subcellularLocation>
</comment>
<feature type="region of interest" description="Disordered" evidence="7">
    <location>
        <begin position="33"/>
        <end position="92"/>
    </location>
</feature>
<dbReference type="AlphaFoldDB" id="A0A1M5L6C2"/>
<sequence>MNRNYRPTRQGWAIILLSAAVLALGGCGRKGGLDLPPNTPPQAAAAAQADADHEPAASAPSVYNPYYGSDAPPAATKGAKKPFILDPLLDSH</sequence>
<protein>
    <submittedName>
        <fullName evidence="8">Lipoprotein-attachment site-containing protein</fullName>
    </submittedName>
</protein>
<keyword evidence="3" id="KW-0472">Membrane</keyword>
<dbReference type="NCBIfam" id="NF047847">
    <property type="entry name" value="SS_mature_LptM"/>
    <property type="match status" value="1"/>
</dbReference>
<evidence type="ECO:0000256" key="1">
    <source>
        <dbReference type="ARBA" id="ARBA00004459"/>
    </source>
</evidence>
<evidence type="ECO:0000313" key="9">
    <source>
        <dbReference type="Proteomes" id="UP000190675"/>
    </source>
</evidence>
<evidence type="ECO:0000256" key="7">
    <source>
        <dbReference type="SAM" id="MobiDB-lite"/>
    </source>
</evidence>
<reference evidence="8 9" key="1">
    <citation type="submission" date="2016-11" db="EMBL/GenBank/DDBJ databases">
        <authorList>
            <person name="Jaros S."/>
            <person name="Januszkiewicz K."/>
            <person name="Wedrychowicz H."/>
        </authorList>
    </citation>
    <scope>NUCLEOTIDE SEQUENCE [LARGE SCALE GENOMIC DNA]</scope>
    <source>
        <strain evidence="8 9">GAS242</strain>
    </source>
</reference>
<name>A0A1M5L6C2_9BRAD</name>